<organism evidence="1">
    <name type="scientific">marine sediment metagenome</name>
    <dbReference type="NCBI Taxonomy" id="412755"/>
    <lineage>
        <taxon>unclassified sequences</taxon>
        <taxon>metagenomes</taxon>
        <taxon>ecological metagenomes</taxon>
    </lineage>
</organism>
<evidence type="ECO:0000313" key="1">
    <source>
        <dbReference type="EMBL" id="GAG78543.1"/>
    </source>
</evidence>
<proteinExistence type="predicted"/>
<protein>
    <submittedName>
        <fullName evidence="1">Uncharacterized protein</fullName>
    </submittedName>
</protein>
<dbReference type="EMBL" id="BART01018831">
    <property type="protein sequence ID" value="GAG78543.1"/>
    <property type="molecule type" value="Genomic_DNA"/>
</dbReference>
<sequence>MDFGDNWNYFTGTDWFFNETKLATQFFNASVIATVTGTPQGAIEDIRSYNLIPYNVSEDASDLLLAVNFTGITDFNNLIIRYKSEEEDEPHIMAVQIYDYSDSDWEDYGTLPTNAVYQVVHFGVYDASEHIDGGIVQVRFYQDGGTPPRTHKHLFDWVTISLGYGAPAQDEVDPIFFDWFELKL</sequence>
<accession>X1B2T8</accession>
<dbReference type="AlphaFoldDB" id="X1B2T8"/>
<reference evidence="1" key="1">
    <citation type="journal article" date="2014" name="Front. Microbiol.">
        <title>High frequency of phylogenetically diverse reductive dehalogenase-homologous genes in deep subseafloor sedimentary metagenomes.</title>
        <authorList>
            <person name="Kawai M."/>
            <person name="Futagami T."/>
            <person name="Toyoda A."/>
            <person name="Takaki Y."/>
            <person name="Nishi S."/>
            <person name="Hori S."/>
            <person name="Arai W."/>
            <person name="Tsubouchi T."/>
            <person name="Morono Y."/>
            <person name="Uchiyama I."/>
            <person name="Ito T."/>
            <person name="Fujiyama A."/>
            <person name="Inagaki F."/>
            <person name="Takami H."/>
        </authorList>
    </citation>
    <scope>NUCLEOTIDE SEQUENCE</scope>
    <source>
        <strain evidence="1">Expedition CK06-06</strain>
    </source>
</reference>
<gene>
    <name evidence="1" type="ORF">S01H4_35414</name>
</gene>
<comment type="caution">
    <text evidence="1">The sequence shown here is derived from an EMBL/GenBank/DDBJ whole genome shotgun (WGS) entry which is preliminary data.</text>
</comment>
<name>X1B2T8_9ZZZZ</name>